<dbReference type="SMART" id="SM00184">
    <property type="entry name" value="RING"/>
    <property type="match status" value="1"/>
</dbReference>
<dbReference type="InterPro" id="IPR027370">
    <property type="entry name" value="Znf-RING_euk"/>
</dbReference>
<dbReference type="CDD" id="cd16449">
    <property type="entry name" value="RING-HC"/>
    <property type="match status" value="1"/>
</dbReference>
<dbReference type="InterPro" id="IPR013083">
    <property type="entry name" value="Znf_RING/FYVE/PHD"/>
</dbReference>
<protein>
    <submittedName>
        <fullName evidence="11">RING-type domain-containing protein</fullName>
    </submittedName>
</protein>
<evidence type="ECO:0000313" key="10">
    <source>
        <dbReference type="Proteomes" id="UP000095280"/>
    </source>
</evidence>
<evidence type="ECO:0000313" key="11">
    <source>
        <dbReference type="WBParaSite" id="maker-uti_cns_0004906-snap-gene-0.13-mRNA-1"/>
    </source>
</evidence>
<accession>A0A1I8H9A7</accession>
<dbReference type="InterPro" id="IPR050143">
    <property type="entry name" value="TRIM/RBCC"/>
</dbReference>
<proteinExistence type="predicted"/>
<dbReference type="GO" id="GO:0008270">
    <property type="term" value="F:zinc ion binding"/>
    <property type="evidence" value="ECO:0007669"/>
    <property type="project" value="UniProtKB-KW"/>
</dbReference>
<evidence type="ECO:0000256" key="2">
    <source>
        <dbReference type="ARBA" id="ARBA00022737"/>
    </source>
</evidence>
<keyword evidence="4" id="KW-0862">Zinc</keyword>
<evidence type="ECO:0000259" key="9">
    <source>
        <dbReference type="PROSITE" id="PS50089"/>
    </source>
</evidence>
<feature type="region of interest" description="Disordered" evidence="8">
    <location>
        <begin position="354"/>
        <end position="382"/>
    </location>
</feature>
<evidence type="ECO:0000256" key="1">
    <source>
        <dbReference type="ARBA" id="ARBA00022723"/>
    </source>
</evidence>
<sequence length="951" mass="106544">QQQPQVNYISSSSSRRRSRSYRVLLSQSRPRVDEAEKCQAAVDLMVGRRSNGNGPPGRLPSRSGRRFCLNNYGRLKRIAECNTRRRLFEEVEQQRRLKAEGGGCPSAFEARRRAVRRRLKASREARAAAAAEAARLASTGDDGRAEAVMEKLLYEDCSGRVLSHQVLRRRRNRGGRFFLVLLIDSRLSQTLSRFWRPDPTQALGQFVVQLIKEVSSAGLGFCKIVGSVRGFGQALQFRQAGVELGTAGQHRGHNTQLTQQLSIGLAPSLERIRNHLTDELQVGVGDIRHAAAAIDAQAGTLTFCTSRLQRRTANSSCWSHGCRDSSGCQLPPRRGRFSGGCGWQAAVVETPAEFRRQKQQQQQQQKQKQIQPSVWRKRASDAASPATDALKELVGDCTCPICQEVYTNPHQLACGHTFCLKCFDKLKRKWEKRTTNGGGGGGGGGSGSDGEMLSLGQMLLQFSSSVAGRSGDSDPLQCPVCRTSVDPHRPLKPDQTVRSLLHTLKTVKAGCCQESDCWNKRQVCCTQCACGLCAEHHKAKMESIRSGCDELAQEAEKFLLAKSEEFEKMQSQLTDAETKLEELQQAMLKSQQERFSMCSDQLAAVRQRTEQEQNERTNIGAELNEEAKKLRQLLENETGHIGPEVGFDNDKMTTEQDTVLQAVSVRILKRPYAERSEKFKPMVIKKTKRGEPWEVRLLQDDKLLVNYKGFPTRRLHIFNAGTLKETDMIELQLNQGQFPGQICVCRQREKILASDPKNHCVYEFNYGGRMTGQFGSKGSEPGQLHTPKGMYIYENILYVVDSKNKRIQLFDMEQDYKNVGSVEHDSISTSIQAVFVGPASIVICDRGSDSLIVFDRVSKRYLKKLPAGGEPFDACTDRFDNMIVSLTRERKIRIYDSTVTHCINTFDIGSAIDSDSEKLQNYLHGVAFDPNSDRLFVAEAFAKRLLRFDMT</sequence>
<dbReference type="SUPFAM" id="SSF57850">
    <property type="entry name" value="RING/U-box"/>
    <property type="match status" value="1"/>
</dbReference>
<dbReference type="InterPro" id="IPR011042">
    <property type="entry name" value="6-blade_b-propeller_TolB-like"/>
</dbReference>
<keyword evidence="3 5" id="KW-0863">Zinc-finger</keyword>
<dbReference type="InterPro" id="IPR001841">
    <property type="entry name" value="Znf_RING"/>
</dbReference>
<evidence type="ECO:0000256" key="5">
    <source>
        <dbReference type="PROSITE-ProRule" id="PRU00175"/>
    </source>
</evidence>
<evidence type="ECO:0000256" key="7">
    <source>
        <dbReference type="SAM" id="Coils"/>
    </source>
</evidence>
<reference evidence="11" key="1">
    <citation type="submission" date="2016-11" db="UniProtKB">
        <authorList>
            <consortium name="WormBaseParasite"/>
        </authorList>
    </citation>
    <scope>IDENTIFICATION</scope>
</reference>
<feature type="repeat" description="NHL" evidence="6">
    <location>
        <begin position="771"/>
        <end position="813"/>
    </location>
</feature>
<dbReference type="PROSITE" id="PS50089">
    <property type="entry name" value="ZF_RING_2"/>
    <property type="match status" value="1"/>
</dbReference>
<keyword evidence="2" id="KW-0677">Repeat</keyword>
<evidence type="ECO:0000256" key="4">
    <source>
        <dbReference type="ARBA" id="ARBA00022833"/>
    </source>
</evidence>
<organism evidence="10 11">
    <name type="scientific">Macrostomum lignano</name>
    <dbReference type="NCBI Taxonomy" id="282301"/>
    <lineage>
        <taxon>Eukaryota</taxon>
        <taxon>Metazoa</taxon>
        <taxon>Spiralia</taxon>
        <taxon>Lophotrochozoa</taxon>
        <taxon>Platyhelminthes</taxon>
        <taxon>Rhabditophora</taxon>
        <taxon>Macrostomorpha</taxon>
        <taxon>Macrostomida</taxon>
        <taxon>Macrostomidae</taxon>
        <taxon>Macrostomum</taxon>
    </lineage>
</organism>
<dbReference type="CDD" id="cd05819">
    <property type="entry name" value="NHL"/>
    <property type="match status" value="1"/>
</dbReference>
<evidence type="ECO:0000256" key="6">
    <source>
        <dbReference type="PROSITE-ProRule" id="PRU00504"/>
    </source>
</evidence>
<dbReference type="Pfam" id="PF13445">
    <property type="entry name" value="zf-RING_UBOX"/>
    <property type="match status" value="1"/>
</dbReference>
<dbReference type="SUPFAM" id="SSF50969">
    <property type="entry name" value="YVTN repeat-like/Quinoprotein amine dehydrogenase"/>
    <property type="match status" value="1"/>
</dbReference>
<feature type="domain" description="RING-type" evidence="9">
    <location>
        <begin position="399"/>
        <end position="482"/>
    </location>
</feature>
<dbReference type="Gene3D" id="2.120.10.30">
    <property type="entry name" value="TolB, C-terminal domain"/>
    <property type="match status" value="1"/>
</dbReference>
<evidence type="ECO:0000256" key="8">
    <source>
        <dbReference type="SAM" id="MobiDB-lite"/>
    </source>
</evidence>
<dbReference type="InterPro" id="IPR001258">
    <property type="entry name" value="NHL_repeat"/>
</dbReference>
<dbReference type="Gene3D" id="3.30.40.10">
    <property type="entry name" value="Zinc/RING finger domain, C3HC4 (zinc finger)"/>
    <property type="match status" value="1"/>
</dbReference>
<keyword evidence="1" id="KW-0479">Metal-binding</keyword>
<dbReference type="PROSITE" id="PS51125">
    <property type="entry name" value="NHL"/>
    <property type="match status" value="1"/>
</dbReference>
<feature type="coiled-coil region" evidence="7">
    <location>
        <begin position="559"/>
        <end position="593"/>
    </location>
</feature>
<dbReference type="Proteomes" id="UP000095280">
    <property type="component" value="Unplaced"/>
</dbReference>
<name>A0A1I8H9A7_9PLAT</name>
<keyword evidence="10" id="KW-1185">Reference proteome</keyword>
<feature type="compositionally biased region" description="Low complexity" evidence="8">
    <location>
        <begin position="359"/>
        <end position="371"/>
    </location>
</feature>
<evidence type="ECO:0000256" key="3">
    <source>
        <dbReference type="ARBA" id="ARBA00022771"/>
    </source>
</evidence>
<dbReference type="PANTHER" id="PTHR24103">
    <property type="entry name" value="E3 UBIQUITIN-PROTEIN LIGASE TRIM"/>
    <property type="match status" value="1"/>
</dbReference>
<dbReference type="WBParaSite" id="maker-uti_cns_0004906-snap-gene-0.13-mRNA-1">
    <property type="protein sequence ID" value="maker-uti_cns_0004906-snap-gene-0.13-mRNA-1"/>
    <property type="gene ID" value="maker-uti_cns_0004906-snap-gene-0.13"/>
</dbReference>
<keyword evidence="7" id="KW-0175">Coiled coil</keyword>
<dbReference type="AlphaFoldDB" id="A0A1I8H9A7"/>
<dbReference type="InterPro" id="IPR011044">
    <property type="entry name" value="Quino_amine_DH_bsu"/>
</dbReference>